<dbReference type="InterPro" id="IPR011055">
    <property type="entry name" value="Dup_hybrid_motif"/>
</dbReference>
<feature type="compositionally biased region" description="Basic and acidic residues" evidence="2">
    <location>
        <begin position="271"/>
        <end position="305"/>
    </location>
</feature>
<gene>
    <name evidence="4" type="ORF">NEIELOOT_01393</name>
</gene>
<dbReference type="EMBL" id="ADBF01000042">
    <property type="protein sequence ID" value="EFE49651.1"/>
    <property type="molecule type" value="Genomic_DNA"/>
</dbReference>
<evidence type="ECO:0000256" key="2">
    <source>
        <dbReference type="SAM" id="MobiDB-lite"/>
    </source>
</evidence>
<feature type="domain" description="M23ase beta-sheet core" evidence="3">
    <location>
        <begin position="366"/>
        <end position="456"/>
    </location>
</feature>
<dbReference type="CDD" id="cd12797">
    <property type="entry name" value="M23_peptidase"/>
    <property type="match status" value="1"/>
</dbReference>
<evidence type="ECO:0000259" key="3">
    <source>
        <dbReference type="Pfam" id="PF01551"/>
    </source>
</evidence>
<dbReference type="GO" id="GO:0004222">
    <property type="term" value="F:metalloendopeptidase activity"/>
    <property type="evidence" value="ECO:0007669"/>
    <property type="project" value="TreeGrafter"/>
</dbReference>
<dbReference type="Pfam" id="PF01551">
    <property type="entry name" value="Peptidase_M23"/>
    <property type="match status" value="1"/>
</dbReference>
<dbReference type="InterPro" id="IPR016047">
    <property type="entry name" value="M23ase_b-sheet_dom"/>
</dbReference>
<reference evidence="4 5" key="1">
    <citation type="submission" date="2010-02" db="EMBL/GenBank/DDBJ databases">
        <authorList>
            <person name="Weinstock G."/>
            <person name="Sodergren E."/>
            <person name="Clifton S."/>
            <person name="Fulton L."/>
            <person name="Fulton B."/>
            <person name="Courtney L."/>
            <person name="Fronick C."/>
            <person name="Harrison M."/>
            <person name="Strong C."/>
            <person name="Farmer C."/>
            <person name="Delahaunty K."/>
            <person name="Markovic C."/>
            <person name="Hall O."/>
            <person name="Minx P."/>
            <person name="Tomlinson C."/>
            <person name="Mitreva M."/>
            <person name="Nelson J."/>
            <person name="Hou S."/>
            <person name="Wollam A."/>
            <person name="Pepin K.H."/>
            <person name="Johnson M."/>
            <person name="Bhonagiri V."/>
            <person name="Zhang X."/>
            <person name="Suruliraj S."/>
            <person name="Warren W."/>
            <person name="Chinwalla A."/>
            <person name="Mardis E.R."/>
            <person name="Wilson R.K."/>
        </authorList>
    </citation>
    <scope>NUCLEOTIDE SEQUENCE [LARGE SCALE GENOMIC DNA]</scope>
    <source>
        <strain evidence="4 5">ATCC 29315</strain>
    </source>
</reference>
<accession>D4DQQ3</accession>
<feature type="coiled-coil region" evidence="1">
    <location>
        <begin position="60"/>
        <end position="136"/>
    </location>
</feature>
<dbReference type="InterPro" id="IPR050570">
    <property type="entry name" value="Cell_wall_metabolism_enzyme"/>
</dbReference>
<dbReference type="Gene3D" id="2.70.70.10">
    <property type="entry name" value="Glucose Permease (Domain IIA)"/>
    <property type="match status" value="1"/>
</dbReference>
<evidence type="ECO:0000313" key="5">
    <source>
        <dbReference type="Proteomes" id="UP000005536"/>
    </source>
</evidence>
<proteinExistence type="predicted"/>
<sequence length="461" mass="50156">MACGVAGGDRLKKPKPPNSAIIRRFDDPFYAMSPRPLILTVLLAALPLSAAPETPDGGDLNSIRHAIDEAQSELQQKQQAQRQAQQTLAKTRAALEKAQRELAGITRRQQDSRQKLQTLQNELEGLKTEIAGRKAQVARLLNGHYKNRQNNAVILFLKNAEPGRKSRYLEYARRIGSANRNVVSELVVQQQELHRREQEIDAELAKLAKLKAEKEAALSRLGKHNSAAQRENSRLNAEIDRQNQNLNKLRADESKLNQILADIARRNAAKRKQEAAARTKAARERLAAEKAKNRPAKPDNAEDKAASAPAKPPVSTLTEEDRALQGEYAAQANNTFSRLQGRLPHPVGGNITGRFGKPRPDGGVWRGLFFATAPSPVRSVADGTVAYAGALNGYGNTVVIDYGDGYTGVYTGLSSIAVGSGGSVKTGGIIGTSGSLPSGEQGLYFEIRYRLAAMNPAAWLR</sequence>
<evidence type="ECO:0000313" key="4">
    <source>
        <dbReference type="EMBL" id="EFE49651.1"/>
    </source>
</evidence>
<organism evidence="4 5">
    <name type="scientific">Neisseria elongata subsp. glycolytica ATCC 29315</name>
    <dbReference type="NCBI Taxonomy" id="546263"/>
    <lineage>
        <taxon>Bacteria</taxon>
        <taxon>Pseudomonadati</taxon>
        <taxon>Pseudomonadota</taxon>
        <taxon>Betaproteobacteria</taxon>
        <taxon>Neisseriales</taxon>
        <taxon>Neisseriaceae</taxon>
        <taxon>Neisseria</taxon>
    </lineage>
</organism>
<feature type="region of interest" description="Disordered" evidence="2">
    <location>
        <begin position="270"/>
        <end position="319"/>
    </location>
</feature>
<dbReference type="Gene3D" id="6.10.250.3150">
    <property type="match status" value="1"/>
</dbReference>
<evidence type="ECO:0000256" key="1">
    <source>
        <dbReference type="SAM" id="Coils"/>
    </source>
</evidence>
<name>D4DQQ3_NEIEG</name>
<dbReference type="AlphaFoldDB" id="D4DQQ3"/>
<comment type="caution">
    <text evidence="4">The sequence shown here is derived from an EMBL/GenBank/DDBJ whole genome shotgun (WGS) entry which is preliminary data.</text>
</comment>
<dbReference type="SUPFAM" id="SSF51261">
    <property type="entry name" value="Duplicated hybrid motif"/>
    <property type="match status" value="1"/>
</dbReference>
<protein>
    <submittedName>
        <fullName evidence="4">Peptidase, M23 family</fullName>
    </submittedName>
</protein>
<dbReference type="Proteomes" id="UP000005536">
    <property type="component" value="Unassembled WGS sequence"/>
</dbReference>
<dbReference type="STRING" id="546263.NELON_03495"/>
<keyword evidence="1" id="KW-0175">Coiled coil</keyword>
<feature type="region of interest" description="Disordered" evidence="2">
    <location>
        <begin position="1"/>
        <end position="21"/>
    </location>
</feature>
<dbReference type="PANTHER" id="PTHR21666:SF291">
    <property type="entry name" value="STAGE II SPORULATION PROTEIN Q"/>
    <property type="match status" value="1"/>
</dbReference>
<dbReference type="PANTHER" id="PTHR21666">
    <property type="entry name" value="PEPTIDASE-RELATED"/>
    <property type="match status" value="1"/>
</dbReference>